<comment type="similarity">
    <text evidence="1">Belongs to the bZIP family. Jun subfamily.</text>
</comment>
<dbReference type="Pfam" id="PF03957">
    <property type="entry name" value="Jun"/>
    <property type="match status" value="1"/>
</dbReference>
<comment type="caution">
    <text evidence="7">The sequence shown here is derived from an EMBL/GenBank/DDBJ whole genome shotgun (WGS) entry which is preliminary data.</text>
</comment>
<dbReference type="EMBL" id="MTYJ01000001">
    <property type="protein sequence ID" value="OQV26048.1"/>
    <property type="molecule type" value="Genomic_DNA"/>
</dbReference>
<dbReference type="CDD" id="cd14696">
    <property type="entry name" value="bZIP_Jun"/>
    <property type="match status" value="1"/>
</dbReference>
<evidence type="ECO:0000256" key="2">
    <source>
        <dbReference type="ARBA" id="ARBA00023015"/>
    </source>
</evidence>
<dbReference type="GO" id="GO:0000981">
    <property type="term" value="F:DNA-binding transcription factor activity, RNA polymerase II-specific"/>
    <property type="evidence" value="ECO:0007669"/>
    <property type="project" value="TreeGrafter"/>
</dbReference>
<evidence type="ECO:0000256" key="5">
    <source>
        <dbReference type="SAM" id="MobiDB-lite"/>
    </source>
</evidence>
<dbReference type="InterPro" id="IPR050946">
    <property type="entry name" value="AP-1_TF_bZIP"/>
</dbReference>
<evidence type="ECO:0000256" key="3">
    <source>
        <dbReference type="ARBA" id="ARBA00023125"/>
    </source>
</evidence>
<feature type="compositionally biased region" description="Polar residues" evidence="5">
    <location>
        <begin position="50"/>
        <end position="61"/>
    </location>
</feature>
<keyword evidence="4" id="KW-0804">Transcription</keyword>
<feature type="compositionally biased region" description="Low complexity" evidence="5">
    <location>
        <begin position="236"/>
        <end position="252"/>
    </location>
</feature>
<dbReference type="OrthoDB" id="2187714at2759"/>
<feature type="region of interest" description="Disordered" evidence="5">
    <location>
        <begin position="191"/>
        <end position="268"/>
    </location>
</feature>
<dbReference type="Pfam" id="PF00170">
    <property type="entry name" value="bZIP_1"/>
    <property type="match status" value="1"/>
</dbReference>
<organism evidence="7 8">
    <name type="scientific">Hypsibius exemplaris</name>
    <name type="common">Freshwater tardigrade</name>
    <dbReference type="NCBI Taxonomy" id="2072580"/>
    <lineage>
        <taxon>Eukaryota</taxon>
        <taxon>Metazoa</taxon>
        <taxon>Ecdysozoa</taxon>
        <taxon>Tardigrada</taxon>
        <taxon>Eutardigrada</taxon>
        <taxon>Parachela</taxon>
        <taxon>Hypsibioidea</taxon>
        <taxon>Hypsibiidae</taxon>
        <taxon>Hypsibius</taxon>
    </lineage>
</organism>
<accession>A0A1W0XF68</accession>
<keyword evidence="8" id="KW-1185">Reference proteome</keyword>
<evidence type="ECO:0000313" key="7">
    <source>
        <dbReference type="EMBL" id="OQV26048.1"/>
    </source>
</evidence>
<dbReference type="PANTHER" id="PTHR11462:SF35">
    <property type="entry name" value="TRANSCRIPTION FACTOR JRA"/>
    <property type="match status" value="1"/>
</dbReference>
<evidence type="ECO:0000313" key="8">
    <source>
        <dbReference type="Proteomes" id="UP000192578"/>
    </source>
</evidence>
<dbReference type="PROSITE" id="PS50217">
    <property type="entry name" value="BZIP"/>
    <property type="match status" value="1"/>
</dbReference>
<dbReference type="GO" id="GO:0051726">
    <property type="term" value="P:regulation of cell cycle"/>
    <property type="evidence" value="ECO:0007669"/>
    <property type="project" value="TreeGrafter"/>
</dbReference>
<feature type="region of interest" description="Disordered" evidence="5">
    <location>
        <begin position="1"/>
        <end position="64"/>
    </location>
</feature>
<dbReference type="PRINTS" id="PR00043">
    <property type="entry name" value="LEUZIPPRJUN"/>
</dbReference>
<protein>
    <submittedName>
        <fullName evidence="7">Transcription factor AP-1</fullName>
    </submittedName>
</protein>
<evidence type="ECO:0000256" key="4">
    <source>
        <dbReference type="ARBA" id="ARBA00023163"/>
    </source>
</evidence>
<dbReference type="Proteomes" id="UP000192578">
    <property type="component" value="Unassembled WGS sequence"/>
</dbReference>
<feature type="compositionally biased region" description="Low complexity" evidence="5">
    <location>
        <begin position="191"/>
        <end position="202"/>
    </location>
</feature>
<dbReference type="SMART" id="SM00338">
    <property type="entry name" value="BRLZ"/>
    <property type="match status" value="1"/>
</dbReference>
<dbReference type="InterPro" id="IPR046347">
    <property type="entry name" value="bZIP_sf"/>
</dbReference>
<keyword evidence="3" id="KW-0238">DNA-binding</keyword>
<gene>
    <name evidence="7" type="ORF">BV898_00178</name>
</gene>
<feature type="domain" description="BZIP" evidence="6">
    <location>
        <begin position="261"/>
        <end position="324"/>
    </location>
</feature>
<keyword evidence="2" id="KW-0805">Transcription regulation</keyword>
<dbReference type="AlphaFoldDB" id="A0A1W0XF68"/>
<evidence type="ECO:0000256" key="1">
    <source>
        <dbReference type="ARBA" id="ARBA00006882"/>
    </source>
</evidence>
<name>A0A1W0XF68_HYPEX</name>
<dbReference type="InterPro" id="IPR004827">
    <property type="entry name" value="bZIP"/>
</dbReference>
<proteinExistence type="inferred from homology"/>
<dbReference type="InterPro" id="IPR002112">
    <property type="entry name" value="Leuzip_Jun"/>
</dbReference>
<feature type="compositionally biased region" description="Low complexity" evidence="5">
    <location>
        <begin position="8"/>
        <end position="32"/>
    </location>
</feature>
<dbReference type="PROSITE" id="PS00036">
    <property type="entry name" value="BZIP_BASIC"/>
    <property type="match status" value="1"/>
</dbReference>
<evidence type="ECO:0000259" key="6">
    <source>
        <dbReference type="PROSITE" id="PS50217"/>
    </source>
</evidence>
<dbReference type="PANTHER" id="PTHR11462">
    <property type="entry name" value="JUN TRANSCRIPTION FACTOR-RELATED"/>
    <property type="match status" value="1"/>
</dbReference>
<dbReference type="GO" id="GO:0000978">
    <property type="term" value="F:RNA polymerase II cis-regulatory region sequence-specific DNA binding"/>
    <property type="evidence" value="ECO:0007669"/>
    <property type="project" value="TreeGrafter"/>
</dbReference>
<dbReference type="SUPFAM" id="SSF57959">
    <property type="entry name" value="Leucine zipper domain"/>
    <property type="match status" value="1"/>
</dbReference>
<dbReference type="Gene3D" id="1.20.5.170">
    <property type="match status" value="1"/>
</dbReference>
<sequence>MDVSQGHPASSQSTTITTTSAATDRTPSSSPAKKQRGNLTLDLHGPAATAHTSGSLVIPTSSGGGVEFRPSPGFMLTSPDVQMLQLASPELEKFIIQGLMGQNTPTPTQLVFPKNVTEEQESYAKGFVDALNALHRSGMAYNVVTPGQGQGFPINNANGQNIFPQFFTMPTQQQFVQPQLMQQQPLLQIQSQQQQQPQQQQQHSLNLGGGGQIQPKMEPYSPSPSPAPSDPQTVPSDRGSSKSTNSSSAGTSPINMETQGKMKQERKRERNRLAAAKCRMRKLERISQLEERVKELKEQNAGLTETSSHLRNDLASLRQELLNHMQQGCNLSLPQHILQSLQQQQQMQE</sequence>
<dbReference type="InterPro" id="IPR005643">
    <property type="entry name" value="JNK"/>
</dbReference>
<reference evidence="8" key="1">
    <citation type="submission" date="2017-01" db="EMBL/GenBank/DDBJ databases">
        <title>Comparative genomics of anhydrobiosis in the tardigrade Hypsibius dujardini.</title>
        <authorList>
            <person name="Yoshida Y."/>
            <person name="Koutsovoulos G."/>
            <person name="Laetsch D."/>
            <person name="Stevens L."/>
            <person name="Kumar S."/>
            <person name="Horikawa D."/>
            <person name="Ishino K."/>
            <person name="Komine S."/>
            <person name="Tomita M."/>
            <person name="Blaxter M."/>
            <person name="Arakawa K."/>
        </authorList>
    </citation>
    <scope>NUCLEOTIDE SEQUENCE [LARGE SCALE GENOMIC DNA]</scope>
    <source>
        <strain evidence="8">Z151</strain>
    </source>
</reference>
<dbReference type="GO" id="GO:0005667">
    <property type="term" value="C:transcription regulator complex"/>
    <property type="evidence" value="ECO:0007669"/>
    <property type="project" value="TreeGrafter"/>
</dbReference>
<dbReference type="GO" id="GO:0042127">
    <property type="term" value="P:regulation of cell population proliferation"/>
    <property type="evidence" value="ECO:0007669"/>
    <property type="project" value="TreeGrafter"/>
</dbReference>